<accession>A0AAD8XZZ4</accession>
<protein>
    <submittedName>
        <fullName evidence="4">Glycosyltransferase family protein</fullName>
    </submittedName>
</protein>
<evidence type="ECO:0000256" key="1">
    <source>
        <dbReference type="ARBA" id="ARBA00010118"/>
    </source>
</evidence>
<dbReference type="EMBL" id="JATAAI010000027">
    <property type="protein sequence ID" value="KAK1736847.1"/>
    <property type="molecule type" value="Genomic_DNA"/>
</dbReference>
<dbReference type="SMART" id="SM00672">
    <property type="entry name" value="CAP10"/>
    <property type="match status" value="1"/>
</dbReference>
<dbReference type="GO" id="GO:0016740">
    <property type="term" value="F:transferase activity"/>
    <property type="evidence" value="ECO:0007669"/>
    <property type="project" value="UniProtKB-KW"/>
</dbReference>
<dbReference type="PANTHER" id="PTHR12203:SF35">
    <property type="entry name" value="PROTEIN O-GLUCOSYLTRANSFERASE 1"/>
    <property type="match status" value="1"/>
</dbReference>
<proteinExistence type="inferred from homology"/>
<name>A0AAD8XZZ4_9STRA</name>
<dbReference type="Proteomes" id="UP001224775">
    <property type="component" value="Unassembled WGS sequence"/>
</dbReference>
<feature type="domain" description="Glycosyl transferase CAP10" evidence="3">
    <location>
        <begin position="83"/>
        <end position="308"/>
    </location>
</feature>
<comment type="caution">
    <text evidence="4">The sequence shown here is derived from an EMBL/GenBank/DDBJ whole genome shotgun (WGS) entry which is preliminary data.</text>
</comment>
<keyword evidence="2" id="KW-0808">Transferase</keyword>
<dbReference type="InterPro" id="IPR006598">
    <property type="entry name" value="CAP10"/>
</dbReference>
<evidence type="ECO:0000313" key="4">
    <source>
        <dbReference type="EMBL" id="KAK1736847.1"/>
    </source>
</evidence>
<dbReference type="Pfam" id="PF05686">
    <property type="entry name" value="Glyco_transf_90"/>
    <property type="match status" value="1"/>
</dbReference>
<organism evidence="4 5">
    <name type="scientific">Skeletonema marinoi</name>
    <dbReference type="NCBI Taxonomy" id="267567"/>
    <lineage>
        <taxon>Eukaryota</taxon>
        <taxon>Sar</taxon>
        <taxon>Stramenopiles</taxon>
        <taxon>Ochrophyta</taxon>
        <taxon>Bacillariophyta</taxon>
        <taxon>Coscinodiscophyceae</taxon>
        <taxon>Thalassiosirophycidae</taxon>
        <taxon>Thalassiosirales</taxon>
        <taxon>Skeletonemataceae</taxon>
        <taxon>Skeletonema</taxon>
        <taxon>Skeletonema marinoi-dohrnii complex</taxon>
    </lineage>
</organism>
<keyword evidence="5" id="KW-1185">Reference proteome</keyword>
<evidence type="ECO:0000313" key="5">
    <source>
        <dbReference type="Proteomes" id="UP001224775"/>
    </source>
</evidence>
<dbReference type="PANTHER" id="PTHR12203">
    <property type="entry name" value="KDEL LYS-ASP-GLU-LEU CONTAINING - RELATED"/>
    <property type="match status" value="1"/>
</dbReference>
<comment type="similarity">
    <text evidence="1">Belongs to the glycosyltransferase 90 family.</text>
</comment>
<reference evidence="4" key="1">
    <citation type="submission" date="2023-06" db="EMBL/GenBank/DDBJ databases">
        <title>Survivors Of The Sea: Transcriptome response of Skeletonema marinoi to long-term dormancy.</title>
        <authorList>
            <person name="Pinder M.I.M."/>
            <person name="Kourtchenko O."/>
            <person name="Robertson E.K."/>
            <person name="Larsson T."/>
            <person name="Maumus F."/>
            <person name="Osuna-Cruz C.M."/>
            <person name="Vancaester E."/>
            <person name="Stenow R."/>
            <person name="Vandepoele K."/>
            <person name="Ploug H."/>
            <person name="Bruchert V."/>
            <person name="Godhe A."/>
            <person name="Topel M."/>
        </authorList>
    </citation>
    <scope>NUCLEOTIDE SEQUENCE</scope>
    <source>
        <strain evidence="4">R05AC</strain>
    </source>
</reference>
<dbReference type="InterPro" id="IPR051091">
    <property type="entry name" value="O-Glucosyltr/Glycosyltrsf_90"/>
</dbReference>
<gene>
    <name evidence="4" type="ORF">QTG54_012292</name>
</gene>
<evidence type="ECO:0000259" key="3">
    <source>
        <dbReference type="SMART" id="SM00672"/>
    </source>
</evidence>
<sequence length="379" mass="42848">MRTAFPDRFTPDSSELVLAIEAGEYPDVMPYRVCVVKNLDAPCNKKLLTAAPVLAFGSTFAKPMFPNMIGMPMPGRRSAHSLVNIPIQPQLKPQLVWRGTDFNFISIQKAHERPKFENYYAQGETDPSVDQHEAATAMLKQHFSKLLPRWQGAVLTAESEIEARRTNTLPKLNMKFPIGKLKDAKWAEAGFPGIGERMDKSELATYKYHIDIGGGGGTTWTGTMDKLKMPGLLFHHKTVAKDYIHDDIQPWVHYVPVEADLSDLMEKLEWAESHQAEAREIAENATRFMNKLSEPEGFEELFVQHMIKPLVKVIEAYQPMNLRNDVAWSRAFQSLGGDQWTPLIECTAHDGCQELEGTKKYDDRDTTHTPLGQLKWGGH</sequence>
<evidence type="ECO:0000256" key="2">
    <source>
        <dbReference type="ARBA" id="ARBA00022679"/>
    </source>
</evidence>
<dbReference type="AlphaFoldDB" id="A0AAD8XZZ4"/>